<dbReference type="PANTHER" id="PTHR37534">
    <property type="entry name" value="TRANSCRIPTIONAL ACTIVATOR PROTEIN UGA3"/>
    <property type="match status" value="1"/>
</dbReference>
<evidence type="ECO:0000256" key="1">
    <source>
        <dbReference type="ARBA" id="ARBA00004123"/>
    </source>
</evidence>
<comment type="subcellular location">
    <subcellularLocation>
        <location evidence="1">Nucleus</location>
    </subcellularLocation>
</comment>
<dbReference type="OrthoDB" id="4525710at2759"/>
<dbReference type="GO" id="GO:0003700">
    <property type="term" value="F:DNA-binding transcription factor activity"/>
    <property type="evidence" value="ECO:0007669"/>
    <property type="project" value="TreeGrafter"/>
</dbReference>
<accession>A0A1E1KE86</accession>
<name>A0A1E1KE86_9HELO</name>
<protein>
    <recommendedName>
        <fullName evidence="6">ARCA protein</fullName>
    </recommendedName>
</protein>
<evidence type="ECO:0000313" key="5">
    <source>
        <dbReference type="Proteomes" id="UP000178912"/>
    </source>
</evidence>
<feature type="compositionally biased region" description="Polar residues" evidence="3">
    <location>
        <begin position="128"/>
        <end position="155"/>
    </location>
</feature>
<sequence>MVRIGVSTKLVSQNYADLINYLVTVRDVETNTTSAIDSFRFVVDAIGGVNHVFEDGASEAIKAITLQTMFGFHWSQSGLWIDDTNEAIRNEEESASENEDDQSGSLSRENTSMSITAPLSSPFLGSNFDFTQSENTSSPWQTGFRSTPDSTSSNPAYGPAEPAFSHVIHHESLPTDIPSRGEVSTAAPRQAPPLQTENSAWPIKDAAEAHLFEHYVLDLARWLDLCDPQGHFQYEVPKRAAKCPVLLKAILALSARQLTLTKRETESNEIAANQHYGDCIQLLIPVITRADENIFAALIILRVFEEIDVFESDGTQGLAHIAGIQSFVRGHGSNLMQGGLGEAAFWVGLRQEIYVATIMHRAVQIEIRHIDRSVVPLSDFDWANRAVVHLADVLNCCFGHGVEPEQCSRLQIESDRWQNDKPNSFSPYYYRGADRSKGEAFPEILHIHPCHIVGIQHHKLAQILLSIFSLRSPQSRNNSYEAENPLLINIKQDLREICGIGLHNRATPPGMFTACMGIAMCGDRFDDRLEQEALLQLLIETENDHARPTAAIQKHMKLVWGWNQESIE</sequence>
<dbReference type="GO" id="GO:0005634">
    <property type="term" value="C:nucleus"/>
    <property type="evidence" value="ECO:0007669"/>
    <property type="project" value="UniProtKB-SubCell"/>
</dbReference>
<evidence type="ECO:0008006" key="6">
    <source>
        <dbReference type="Google" id="ProtNLM"/>
    </source>
</evidence>
<feature type="region of interest" description="Disordered" evidence="3">
    <location>
        <begin position="128"/>
        <end position="161"/>
    </location>
</feature>
<keyword evidence="2" id="KW-0539">Nucleus</keyword>
<reference evidence="5" key="1">
    <citation type="submission" date="2016-03" db="EMBL/GenBank/DDBJ databases">
        <authorList>
            <person name="Guldener U."/>
        </authorList>
    </citation>
    <scope>NUCLEOTIDE SEQUENCE [LARGE SCALE GENOMIC DNA]</scope>
    <source>
        <strain evidence="5">04CH-RAC-A.6.1</strain>
    </source>
</reference>
<evidence type="ECO:0000256" key="3">
    <source>
        <dbReference type="SAM" id="MobiDB-lite"/>
    </source>
</evidence>
<dbReference type="EMBL" id="FJUX01000026">
    <property type="protein sequence ID" value="CZS96373.1"/>
    <property type="molecule type" value="Genomic_DNA"/>
</dbReference>
<keyword evidence="5" id="KW-1185">Reference proteome</keyword>
<dbReference type="Pfam" id="PF11951">
    <property type="entry name" value="Fungal_trans_2"/>
    <property type="match status" value="1"/>
</dbReference>
<feature type="region of interest" description="Disordered" evidence="3">
    <location>
        <begin position="174"/>
        <end position="199"/>
    </location>
</feature>
<feature type="compositionally biased region" description="Acidic residues" evidence="3">
    <location>
        <begin position="93"/>
        <end position="102"/>
    </location>
</feature>
<dbReference type="AlphaFoldDB" id="A0A1E1KE86"/>
<proteinExistence type="predicted"/>
<dbReference type="GO" id="GO:0000976">
    <property type="term" value="F:transcription cis-regulatory region binding"/>
    <property type="evidence" value="ECO:0007669"/>
    <property type="project" value="TreeGrafter"/>
</dbReference>
<organism evidence="4 5">
    <name type="scientific">Rhynchosporium agropyri</name>
    <dbReference type="NCBI Taxonomy" id="914238"/>
    <lineage>
        <taxon>Eukaryota</taxon>
        <taxon>Fungi</taxon>
        <taxon>Dikarya</taxon>
        <taxon>Ascomycota</taxon>
        <taxon>Pezizomycotina</taxon>
        <taxon>Leotiomycetes</taxon>
        <taxon>Helotiales</taxon>
        <taxon>Ploettnerulaceae</taxon>
        <taxon>Rhynchosporium</taxon>
    </lineage>
</organism>
<dbReference type="GO" id="GO:0045944">
    <property type="term" value="P:positive regulation of transcription by RNA polymerase II"/>
    <property type="evidence" value="ECO:0007669"/>
    <property type="project" value="TreeGrafter"/>
</dbReference>
<dbReference type="PANTHER" id="PTHR37534:SF2">
    <property type="entry name" value="N-ACETYLTRANSFERASE DOMAIN-CONTAINING PROTEIN"/>
    <property type="match status" value="1"/>
</dbReference>
<feature type="region of interest" description="Disordered" evidence="3">
    <location>
        <begin position="91"/>
        <end position="111"/>
    </location>
</feature>
<gene>
    <name evidence="4" type="ORF">RAG0_05734</name>
</gene>
<evidence type="ECO:0000313" key="4">
    <source>
        <dbReference type="EMBL" id="CZS96373.1"/>
    </source>
</evidence>
<dbReference type="InterPro" id="IPR021858">
    <property type="entry name" value="Fun_TF"/>
</dbReference>
<evidence type="ECO:0000256" key="2">
    <source>
        <dbReference type="ARBA" id="ARBA00023242"/>
    </source>
</evidence>
<dbReference type="Proteomes" id="UP000178912">
    <property type="component" value="Unassembled WGS sequence"/>
</dbReference>